<feature type="binding site" evidence="8">
    <location>
        <position position="185"/>
    </location>
    <ligand>
        <name>ATP</name>
        <dbReference type="ChEBI" id="CHEBI:30616"/>
    </ligand>
</feature>
<reference evidence="10" key="1">
    <citation type="submission" date="2020-01" db="EMBL/GenBank/DDBJ databases">
        <title>Phosphoaccumulans saitamaens gen. nov., sp. nov., a polyphosphate accumulating bacterium isolated from surface river water.</title>
        <authorList>
            <person name="Watanabe K."/>
            <person name="Suda W."/>
        </authorList>
    </citation>
    <scope>NUCLEOTIDE SEQUENCE [LARGE SCALE GENOMIC DNA]</scope>
    <source>
        <strain evidence="10">ICHIAU1</strain>
    </source>
</reference>
<comment type="catalytic activity">
    <reaction evidence="8">
        <text>L-tyrosyl-[protein] + UTP = O-(5'-uridylyl)-L-tyrosyl-[protein] + diphosphate</text>
        <dbReference type="Rhea" id="RHEA:83887"/>
        <dbReference type="Rhea" id="RHEA-COMP:10136"/>
        <dbReference type="Rhea" id="RHEA-COMP:20238"/>
        <dbReference type="ChEBI" id="CHEBI:33019"/>
        <dbReference type="ChEBI" id="CHEBI:46398"/>
        <dbReference type="ChEBI" id="CHEBI:46858"/>
        <dbReference type="ChEBI" id="CHEBI:90602"/>
    </reaction>
</comment>
<dbReference type="EC" id="2.7.7.108" evidence="8"/>
<keyword evidence="8" id="KW-0464">Manganese</keyword>
<feature type="binding site" evidence="8">
    <location>
        <position position="92"/>
    </location>
    <ligand>
        <name>ATP</name>
        <dbReference type="ChEBI" id="CHEBI:30616"/>
    </ligand>
</feature>
<dbReference type="AlphaFoldDB" id="A0A679ICX4"/>
<feature type="binding site" evidence="8">
    <location>
        <position position="178"/>
    </location>
    <ligand>
        <name>ATP</name>
        <dbReference type="ChEBI" id="CHEBI:30616"/>
    </ligand>
</feature>
<dbReference type="Proteomes" id="UP000463961">
    <property type="component" value="Chromosome"/>
</dbReference>
<dbReference type="GO" id="GO:0070733">
    <property type="term" value="F:AMPylase activity"/>
    <property type="evidence" value="ECO:0007669"/>
    <property type="project" value="UniProtKB-EC"/>
</dbReference>
<dbReference type="Pfam" id="PF02696">
    <property type="entry name" value="SelO"/>
    <property type="match status" value="1"/>
</dbReference>
<dbReference type="NCBIfam" id="NF000658">
    <property type="entry name" value="PRK00029.1"/>
    <property type="match status" value="1"/>
</dbReference>
<dbReference type="OrthoDB" id="9776281at2"/>
<proteinExistence type="inferred from homology"/>
<comment type="catalytic activity">
    <reaction evidence="8">
        <text>L-histidyl-[protein] + UTP = N(tele)-(5'-uridylyl)-L-histidyl-[protein] + diphosphate</text>
        <dbReference type="Rhea" id="RHEA:83891"/>
        <dbReference type="Rhea" id="RHEA-COMP:9745"/>
        <dbReference type="Rhea" id="RHEA-COMP:20239"/>
        <dbReference type="ChEBI" id="CHEBI:29979"/>
        <dbReference type="ChEBI" id="CHEBI:33019"/>
        <dbReference type="ChEBI" id="CHEBI:46398"/>
        <dbReference type="ChEBI" id="CHEBI:233474"/>
    </reaction>
</comment>
<dbReference type="GO" id="GO:0000287">
    <property type="term" value="F:magnesium ion binding"/>
    <property type="evidence" value="ECO:0007669"/>
    <property type="project" value="UniProtKB-UniRule"/>
</dbReference>
<evidence type="ECO:0000256" key="7">
    <source>
        <dbReference type="ARBA" id="ARBA00022842"/>
    </source>
</evidence>
<comment type="catalytic activity">
    <reaction evidence="8">
        <text>L-tyrosyl-[protein] + ATP = O-(5'-adenylyl)-L-tyrosyl-[protein] + diphosphate</text>
        <dbReference type="Rhea" id="RHEA:54288"/>
        <dbReference type="Rhea" id="RHEA-COMP:10136"/>
        <dbReference type="Rhea" id="RHEA-COMP:13846"/>
        <dbReference type="ChEBI" id="CHEBI:30616"/>
        <dbReference type="ChEBI" id="CHEBI:33019"/>
        <dbReference type="ChEBI" id="CHEBI:46858"/>
        <dbReference type="ChEBI" id="CHEBI:83624"/>
        <dbReference type="EC" id="2.7.7.108"/>
    </reaction>
</comment>
<evidence type="ECO:0000313" key="10">
    <source>
        <dbReference type="Proteomes" id="UP000463961"/>
    </source>
</evidence>
<gene>
    <name evidence="8" type="primary">ydiU</name>
    <name evidence="8" type="synonym">selO</name>
    <name evidence="9" type="ORF">ICHIAU1_18090</name>
</gene>
<dbReference type="RefSeq" id="WP_162049769.1">
    <property type="nucleotide sequence ID" value="NZ_AP019011.1"/>
</dbReference>
<dbReference type="InterPro" id="IPR003846">
    <property type="entry name" value="SelO"/>
</dbReference>
<comment type="function">
    <text evidence="8">Nucleotidyltransferase involved in the post-translational modification of proteins. It can catalyze the addition of adenosine monophosphate (AMP) or uridine monophosphate (UMP) to a protein, resulting in modifications known as AMPylation and UMPylation.</text>
</comment>
<keyword evidence="6 8" id="KW-0067">ATP-binding</keyword>
<feature type="binding site" evidence="8">
    <location>
        <position position="128"/>
    </location>
    <ligand>
        <name>ATP</name>
        <dbReference type="ChEBI" id="CHEBI:30616"/>
    </ligand>
</feature>
<organism evidence="9 10">
    <name type="scientific">Fluviibacter phosphoraccumulans</name>
    <dbReference type="NCBI Taxonomy" id="1751046"/>
    <lineage>
        <taxon>Bacteria</taxon>
        <taxon>Pseudomonadati</taxon>
        <taxon>Pseudomonadota</taxon>
        <taxon>Betaproteobacteria</taxon>
        <taxon>Rhodocyclales</taxon>
        <taxon>Fluviibacteraceae</taxon>
        <taxon>Fluviibacter</taxon>
    </lineage>
</organism>
<dbReference type="PANTHER" id="PTHR32057:SF14">
    <property type="entry name" value="PROTEIN ADENYLYLTRANSFERASE SELO, MITOCHONDRIAL"/>
    <property type="match status" value="1"/>
</dbReference>
<feature type="binding site" evidence="8">
    <location>
        <position position="115"/>
    </location>
    <ligand>
        <name>ATP</name>
        <dbReference type="ChEBI" id="CHEBI:30616"/>
    </ligand>
</feature>
<evidence type="ECO:0000313" key="9">
    <source>
        <dbReference type="EMBL" id="BBU69526.1"/>
    </source>
</evidence>
<dbReference type="EMBL" id="AP022345">
    <property type="protein sequence ID" value="BBU69526.1"/>
    <property type="molecule type" value="Genomic_DNA"/>
</dbReference>
<feature type="binding site" evidence="8">
    <location>
        <position position="95"/>
    </location>
    <ligand>
        <name>ATP</name>
        <dbReference type="ChEBI" id="CHEBI:30616"/>
    </ligand>
</feature>
<comment type="cofactor">
    <cofactor evidence="8">
        <name>Mg(2+)</name>
        <dbReference type="ChEBI" id="CHEBI:18420"/>
    </cofactor>
    <cofactor evidence="8">
        <name>Mn(2+)</name>
        <dbReference type="ChEBI" id="CHEBI:29035"/>
    </cofactor>
</comment>
<keyword evidence="7 8" id="KW-0460">Magnesium</keyword>
<comment type="catalytic activity">
    <reaction evidence="8">
        <text>L-seryl-[protein] + UTP = O-(5'-uridylyl)-L-seryl-[protein] + diphosphate</text>
        <dbReference type="Rhea" id="RHEA:64604"/>
        <dbReference type="Rhea" id="RHEA-COMP:9863"/>
        <dbReference type="Rhea" id="RHEA-COMP:16635"/>
        <dbReference type="ChEBI" id="CHEBI:29999"/>
        <dbReference type="ChEBI" id="CHEBI:33019"/>
        <dbReference type="ChEBI" id="CHEBI:46398"/>
        <dbReference type="ChEBI" id="CHEBI:156051"/>
    </reaction>
</comment>
<evidence type="ECO:0000256" key="5">
    <source>
        <dbReference type="ARBA" id="ARBA00022741"/>
    </source>
</evidence>
<sequence length="482" mass="52598">MAMALGLYEWGLTQSYKDLPAAFYTDLTPQPVRAPVLTVLNAPLALSLRLDPAALATSNNLNLLAGNLFPASGSAIAQAYAGHQFGHFTQLGDGRALLLGELQTPDGQLVDIQLKGSGPTPYARRGDGRAALAPMLREYLISEAMHGLGIPTTRSLAVVATGEPVYRETAQPGAILTRIAASHIRVGTFEFAATQGILELKALADYAIDRHYPQARSEANPYLAFLKAVIDRQAALIARWMQVGFVHGVMNTDNMSVAGETIDYGPCAFMDRYDPATVFSSIDRQGRYAYGNQPRIAQWNLSRLAEALLPILNEDEAAALQLAQSAIGGYPGLYQSYWHTALCHKVGISNPDRNAVRLAGELLEIMWEAQGDFTGTFWQLTTGSLTDERYADWYSRWQAMIDTQPGGLEQARQLMQQANPVIIPRNRLVQEALDAAEQKGSFTRFEQLVAALQNPYDPALAKSIYAQIPDASAKPYVTYCGT</sequence>
<feature type="binding site" evidence="8">
    <location>
        <position position="127"/>
    </location>
    <ligand>
        <name>ATP</name>
        <dbReference type="ChEBI" id="CHEBI:30616"/>
    </ligand>
</feature>
<evidence type="ECO:0000256" key="6">
    <source>
        <dbReference type="ARBA" id="ARBA00022840"/>
    </source>
</evidence>
<comment type="catalytic activity">
    <reaction evidence="8">
        <text>L-seryl-[protein] + ATP = 3-O-(5'-adenylyl)-L-seryl-[protein] + diphosphate</text>
        <dbReference type="Rhea" id="RHEA:58120"/>
        <dbReference type="Rhea" id="RHEA-COMP:9863"/>
        <dbReference type="Rhea" id="RHEA-COMP:15073"/>
        <dbReference type="ChEBI" id="CHEBI:29999"/>
        <dbReference type="ChEBI" id="CHEBI:30616"/>
        <dbReference type="ChEBI" id="CHEBI:33019"/>
        <dbReference type="ChEBI" id="CHEBI:142516"/>
        <dbReference type="EC" id="2.7.7.108"/>
    </reaction>
</comment>
<dbReference type="GO" id="GO:0030145">
    <property type="term" value="F:manganese ion binding"/>
    <property type="evidence" value="ECO:0007669"/>
    <property type="project" value="UniProtKB-UniRule"/>
</dbReference>
<feature type="binding site" evidence="8">
    <location>
        <position position="263"/>
    </location>
    <ligand>
        <name>Mg(2+)</name>
        <dbReference type="ChEBI" id="CHEBI:18420"/>
    </ligand>
</feature>
<evidence type="ECO:0000256" key="3">
    <source>
        <dbReference type="ARBA" id="ARBA00022695"/>
    </source>
</evidence>
<dbReference type="PANTHER" id="PTHR32057">
    <property type="entry name" value="PROTEIN ADENYLYLTRANSFERASE SELO, MITOCHONDRIAL"/>
    <property type="match status" value="1"/>
</dbReference>
<evidence type="ECO:0000256" key="4">
    <source>
        <dbReference type="ARBA" id="ARBA00022723"/>
    </source>
</evidence>
<keyword evidence="5 8" id="KW-0547">Nucleotide-binding</keyword>
<feature type="binding site" evidence="8">
    <location>
        <position position="94"/>
    </location>
    <ligand>
        <name>ATP</name>
        <dbReference type="ChEBI" id="CHEBI:30616"/>
    </ligand>
</feature>
<feature type="active site" description="Proton acceptor" evidence="8">
    <location>
        <position position="253"/>
    </location>
</feature>
<dbReference type="EC" id="2.7.7.-" evidence="8"/>
<feature type="binding site" evidence="8">
    <location>
        <position position="254"/>
    </location>
    <ligand>
        <name>Mg(2+)</name>
        <dbReference type="ChEBI" id="CHEBI:18420"/>
    </ligand>
</feature>
<keyword evidence="3 8" id="KW-0548">Nucleotidyltransferase</keyword>
<comment type="catalytic activity">
    <reaction evidence="8">
        <text>L-threonyl-[protein] + ATP = 3-O-(5'-adenylyl)-L-threonyl-[protein] + diphosphate</text>
        <dbReference type="Rhea" id="RHEA:54292"/>
        <dbReference type="Rhea" id="RHEA-COMP:11060"/>
        <dbReference type="Rhea" id="RHEA-COMP:13847"/>
        <dbReference type="ChEBI" id="CHEBI:30013"/>
        <dbReference type="ChEBI" id="CHEBI:30616"/>
        <dbReference type="ChEBI" id="CHEBI:33019"/>
        <dbReference type="ChEBI" id="CHEBI:138113"/>
        <dbReference type="EC" id="2.7.7.108"/>
    </reaction>
</comment>
<dbReference type="HAMAP" id="MF_00692">
    <property type="entry name" value="SelO"/>
    <property type="match status" value="1"/>
</dbReference>
<dbReference type="GO" id="GO:0005524">
    <property type="term" value="F:ATP binding"/>
    <property type="evidence" value="ECO:0007669"/>
    <property type="project" value="UniProtKB-UniRule"/>
</dbReference>
<accession>A0A679ICX4</accession>
<feature type="binding site" evidence="8">
    <location>
        <position position="263"/>
    </location>
    <ligand>
        <name>ATP</name>
        <dbReference type="ChEBI" id="CHEBI:30616"/>
    </ligand>
</feature>
<name>A0A679ICX4_9RHOO</name>
<keyword evidence="4 8" id="KW-0479">Metal-binding</keyword>
<evidence type="ECO:0000256" key="8">
    <source>
        <dbReference type="HAMAP-Rule" id="MF_00692"/>
    </source>
</evidence>
<evidence type="ECO:0000256" key="2">
    <source>
        <dbReference type="ARBA" id="ARBA00022679"/>
    </source>
</evidence>
<keyword evidence="2 8" id="KW-0808">Transferase</keyword>
<protein>
    <recommendedName>
        <fullName evidence="8">Protein nucleotidyltransferase YdiU</fullName>
        <ecNumber evidence="8">2.7.7.-</ecNumber>
    </recommendedName>
    <alternativeName>
        <fullName evidence="8">Protein adenylyltransferase YdiU</fullName>
        <ecNumber evidence="8">2.7.7.108</ecNumber>
    </alternativeName>
    <alternativeName>
        <fullName evidence="8">Protein uridylyltransferase YdiU</fullName>
        <ecNumber evidence="8">2.7.7.-</ecNumber>
    </alternativeName>
</protein>
<keyword evidence="10" id="KW-1185">Reference proteome</keyword>
<evidence type="ECO:0000256" key="1">
    <source>
        <dbReference type="ARBA" id="ARBA00009747"/>
    </source>
</evidence>
<comment type="similarity">
    <text evidence="1 8">Belongs to the SELO family.</text>
</comment>